<accession>A0A0D7BD06</accession>
<evidence type="ECO:0008006" key="3">
    <source>
        <dbReference type="Google" id="ProtNLM"/>
    </source>
</evidence>
<reference evidence="1 2" key="1">
    <citation type="journal article" date="2015" name="Fungal Genet. Biol.">
        <title>Evolution of novel wood decay mechanisms in Agaricales revealed by the genome sequences of Fistulina hepatica and Cylindrobasidium torrendii.</title>
        <authorList>
            <person name="Floudas D."/>
            <person name="Held B.W."/>
            <person name="Riley R."/>
            <person name="Nagy L.G."/>
            <person name="Koehler G."/>
            <person name="Ransdell A.S."/>
            <person name="Younus H."/>
            <person name="Chow J."/>
            <person name="Chiniquy J."/>
            <person name="Lipzen A."/>
            <person name="Tritt A."/>
            <person name="Sun H."/>
            <person name="Haridas S."/>
            <person name="LaButti K."/>
            <person name="Ohm R.A."/>
            <person name="Kues U."/>
            <person name="Blanchette R.A."/>
            <person name="Grigoriev I.V."/>
            <person name="Minto R.E."/>
            <person name="Hibbett D.S."/>
        </authorList>
    </citation>
    <scope>NUCLEOTIDE SEQUENCE [LARGE SCALE GENOMIC DNA]</scope>
    <source>
        <strain evidence="1 2">FP15055 ss-10</strain>
    </source>
</reference>
<keyword evidence="2" id="KW-1185">Reference proteome</keyword>
<dbReference type="AlphaFoldDB" id="A0A0D7BD06"/>
<dbReference type="EMBL" id="KN880503">
    <property type="protein sequence ID" value="KIY68402.1"/>
    <property type="molecule type" value="Genomic_DNA"/>
</dbReference>
<proteinExistence type="predicted"/>
<name>A0A0D7BD06_9AGAR</name>
<dbReference type="SUPFAM" id="SSF52047">
    <property type="entry name" value="RNI-like"/>
    <property type="match status" value="1"/>
</dbReference>
<gene>
    <name evidence="1" type="ORF">CYLTODRAFT_421624</name>
</gene>
<dbReference type="Proteomes" id="UP000054007">
    <property type="component" value="Unassembled WGS sequence"/>
</dbReference>
<dbReference type="Gene3D" id="3.80.10.10">
    <property type="entry name" value="Ribonuclease Inhibitor"/>
    <property type="match status" value="1"/>
</dbReference>
<dbReference type="InterPro" id="IPR032675">
    <property type="entry name" value="LRR_dom_sf"/>
</dbReference>
<evidence type="ECO:0000313" key="2">
    <source>
        <dbReference type="Proteomes" id="UP000054007"/>
    </source>
</evidence>
<evidence type="ECO:0000313" key="1">
    <source>
        <dbReference type="EMBL" id="KIY68402.1"/>
    </source>
</evidence>
<protein>
    <recommendedName>
        <fullName evidence="3">F-box domain-containing protein</fullName>
    </recommendedName>
</protein>
<sequence length="423" mass="48440">MPDIPLEIKLAIIDHLAGRFLDPFSGIALVWPEVIFRIREHRFSTIRLRTPENLRWLLGILEPMPPICALVRAVEVTTTFAALQLYEGPDLPRLFKLLTKLTNVTLYSVQPFSQPGTVATFHCLPNTITNVDLHIFPDYAHSPTEAVTKTFELLSAFPCMDYLRLHCTLEDDIAMGEDTITKIVAKPFPSLRTLRLECFLLESVSMRILIERGLFPNLESLTIVDTDWNRRSVRVFDGILRCWSDTLRELRMPLEGEAESNSGPLTFFLPPNLDILEFRIALTGRRSTRVYGHDLYSDIWIRTLEQRCRSGATLRSLVLTVEFWWPKVHKANAPGTTFIHRLDALIGSSKLHVMHLDWHLILRQGDGMDLESEDDDNFDDESSPKTVFEWVNKNVFPATSARFLTEAGRNTFGTTIELDQIYL</sequence>
<organism evidence="1 2">
    <name type="scientific">Cylindrobasidium torrendii FP15055 ss-10</name>
    <dbReference type="NCBI Taxonomy" id="1314674"/>
    <lineage>
        <taxon>Eukaryota</taxon>
        <taxon>Fungi</taxon>
        <taxon>Dikarya</taxon>
        <taxon>Basidiomycota</taxon>
        <taxon>Agaricomycotina</taxon>
        <taxon>Agaricomycetes</taxon>
        <taxon>Agaricomycetidae</taxon>
        <taxon>Agaricales</taxon>
        <taxon>Marasmiineae</taxon>
        <taxon>Physalacriaceae</taxon>
        <taxon>Cylindrobasidium</taxon>
    </lineage>
</organism>